<comment type="caution">
    <text evidence="2">The sequence shown here is derived from an EMBL/GenBank/DDBJ whole genome shotgun (WGS) entry which is preliminary data.</text>
</comment>
<organism evidence="2 3">
    <name type="scientific">Hypsibius exemplaris</name>
    <name type="common">Freshwater tardigrade</name>
    <dbReference type="NCBI Taxonomy" id="2072580"/>
    <lineage>
        <taxon>Eukaryota</taxon>
        <taxon>Metazoa</taxon>
        <taxon>Ecdysozoa</taxon>
        <taxon>Tardigrada</taxon>
        <taxon>Eutardigrada</taxon>
        <taxon>Parachela</taxon>
        <taxon>Hypsibioidea</taxon>
        <taxon>Hypsibiidae</taxon>
        <taxon>Hypsibius</taxon>
    </lineage>
</organism>
<dbReference type="EMBL" id="MTYJ01000005">
    <property type="protein sequence ID" value="OQV24738.1"/>
    <property type="molecule type" value="Genomic_DNA"/>
</dbReference>
<accession>A0A1W0XBF9</accession>
<reference evidence="3" key="1">
    <citation type="submission" date="2017-01" db="EMBL/GenBank/DDBJ databases">
        <title>Comparative genomics of anhydrobiosis in the tardigrade Hypsibius dujardini.</title>
        <authorList>
            <person name="Yoshida Y."/>
            <person name="Koutsovoulos G."/>
            <person name="Laetsch D."/>
            <person name="Stevens L."/>
            <person name="Kumar S."/>
            <person name="Horikawa D."/>
            <person name="Ishino K."/>
            <person name="Komine S."/>
            <person name="Tomita M."/>
            <person name="Blaxter M."/>
            <person name="Arakawa K."/>
        </authorList>
    </citation>
    <scope>NUCLEOTIDE SEQUENCE [LARGE SCALE GENOMIC DNA]</scope>
    <source>
        <strain evidence="3">Z151</strain>
    </source>
</reference>
<keyword evidence="3" id="KW-1185">Reference proteome</keyword>
<dbReference type="Proteomes" id="UP000192578">
    <property type="component" value="Unassembled WGS sequence"/>
</dbReference>
<proteinExistence type="predicted"/>
<evidence type="ECO:0000313" key="3">
    <source>
        <dbReference type="Proteomes" id="UP000192578"/>
    </source>
</evidence>
<evidence type="ECO:0000313" key="2">
    <source>
        <dbReference type="EMBL" id="OQV24738.1"/>
    </source>
</evidence>
<name>A0A1W0XBF9_HYPEX</name>
<feature type="region of interest" description="Disordered" evidence="1">
    <location>
        <begin position="110"/>
        <end position="140"/>
    </location>
</feature>
<dbReference type="AlphaFoldDB" id="A0A1W0XBF9"/>
<evidence type="ECO:0000256" key="1">
    <source>
        <dbReference type="SAM" id="MobiDB-lite"/>
    </source>
</evidence>
<gene>
    <name evidence="2" type="ORF">BV898_01330</name>
</gene>
<sequence>MDHFNNYDYCNPDDGACCLTIAPGSPSSLSSVGVGVGGSRGKTVQSVCHLSIHPHRRQVPIKPFIAFALSPPGSSARSFFIFPPSNFKHISPLFPHFSVDLKLDRKIATETKQKGTSRSQRKKETDMQRTSKKVKSRPKGELNGAGEFKFIDRGRRLLLRKCWLQRCV</sequence>
<protein>
    <submittedName>
        <fullName evidence="2">Uncharacterized protein</fullName>
    </submittedName>
</protein>